<feature type="domain" description="Schlafen AlbA-2" evidence="1">
    <location>
        <begin position="34"/>
        <end position="159"/>
    </location>
</feature>
<accession>A0ABU3I6Z9</accession>
<keyword evidence="2" id="KW-0547">Nucleotide-binding</keyword>
<proteinExistence type="predicted"/>
<protein>
    <submittedName>
        <fullName evidence="2">ATP-binding protein</fullName>
    </submittedName>
</protein>
<dbReference type="InterPro" id="IPR007421">
    <property type="entry name" value="Schlafen_AlbA_2_dom"/>
</dbReference>
<comment type="caution">
    <text evidence="2">The sequence shown here is derived from an EMBL/GenBank/DDBJ whole genome shotgun (WGS) entry which is preliminary data.</text>
</comment>
<dbReference type="EMBL" id="JAVSGH010000066">
    <property type="protein sequence ID" value="MDT3728745.1"/>
    <property type="molecule type" value="Genomic_DNA"/>
</dbReference>
<dbReference type="PANTHER" id="PTHR30595:SF6">
    <property type="entry name" value="SCHLAFEN ALBA-2 DOMAIN-CONTAINING PROTEIN"/>
    <property type="match status" value="1"/>
</dbReference>
<evidence type="ECO:0000313" key="3">
    <source>
        <dbReference type="Proteomes" id="UP001181313"/>
    </source>
</evidence>
<dbReference type="PANTHER" id="PTHR30595">
    <property type="entry name" value="GLPR-RELATED TRANSCRIPTIONAL REPRESSOR"/>
    <property type="match status" value="1"/>
</dbReference>
<dbReference type="Pfam" id="PF04326">
    <property type="entry name" value="SLFN_AlbA_2"/>
    <property type="match status" value="1"/>
</dbReference>
<dbReference type="Gene3D" id="3.30.950.30">
    <property type="entry name" value="Schlafen, AAA domain"/>
    <property type="match status" value="1"/>
</dbReference>
<dbReference type="GO" id="GO:0005524">
    <property type="term" value="F:ATP binding"/>
    <property type="evidence" value="ECO:0007669"/>
    <property type="project" value="UniProtKB-KW"/>
</dbReference>
<name>A0ABU3I6Z9_9ACTN</name>
<keyword evidence="3" id="KW-1185">Reference proteome</keyword>
<sequence length="296" mass="32983">MARTWTRLHEHLGCPPGPLTFDMVRQAAADNLEESDDLDWKEMLPQPPRDGRWNEFAKDVAAMANTRGGLIIFGVQDKTTVLTGIDPDGVNRQQYAQWIRNHVQPYLPDLDIFELTDGTKNVLVVDVPASEMAPHFVYGGAARDKEQQAAVVPYRDNDHTAWMAEHQIERAYRDRFARVGRAEEEIQRHIDLTTQTITAHAHVPSAWFIAVSRPQRPLPRGAYTMSRDQAREVLEAAMTRARDLHARELVPGPLVLQGSFGSLSLASFVVDAPGDGLVGSAPQRLGEDDRVGDGHV</sequence>
<dbReference type="Proteomes" id="UP001181313">
    <property type="component" value="Unassembled WGS sequence"/>
</dbReference>
<keyword evidence="2" id="KW-0067">ATP-binding</keyword>
<evidence type="ECO:0000259" key="1">
    <source>
        <dbReference type="Pfam" id="PF04326"/>
    </source>
</evidence>
<evidence type="ECO:0000313" key="2">
    <source>
        <dbReference type="EMBL" id="MDT3728745.1"/>
    </source>
</evidence>
<dbReference type="RefSeq" id="WP_337675336.1">
    <property type="nucleotide sequence ID" value="NZ_JAVSGH010000066.1"/>
</dbReference>
<feature type="non-terminal residue" evidence="2">
    <location>
        <position position="296"/>
    </location>
</feature>
<organism evidence="2 3">
    <name type="scientific">Streptomyces althioticus subsp. attaecolombicae</name>
    <dbReference type="NCBI Taxonomy" id="3075534"/>
    <lineage>
        <taxon>Bacteria</taxon>
        <taxon>Bacillati</taxon>
        <taxon>Actinomycetota</taxon>
        <taxon>Actinomycetes</taxon>
        <taxon>Kitasatosporales</taxon>
        <taxon>Streptomycetaceae</taxon>
        <taxon>Streptomyces</taxon>
        <taxon>Streptomyces althioticus group</taxon>
    </lineage>
</organism>
<reference evidence="2" key="1">
    <citation type="submission" date="2024-05" db="EMBL/GenBank/DDBJ databases">
        <title>30 novel species of actinomycetes from the DSMZ collection.</title>
        <authorList>
            <person name="Nouioui I."/>
        </authorList>
    </citation>
    <scope>NUCLEOTIDE SEQUENCE</scope>
    <source>
        <strain evidence="2">DSM 41972</strain>
    </source>
</reference>
<gene>
    <name evidence="2" type="ORF">ROS62_29295</name>
</gene>
<dbReference type="InterPro" id="IPR038461">
    <property type="entry name" value="Schlafen_AlbA_2_dom_sf"/>
</dbReference>